<comment type="caution">
    <text evidence="1">The sequence shown here is derived from an EMBL/GenBank/DDBJ whole genome shotgun (WGS) entry which is preliminary data.</text>
</comment>
<sequence>MKFKPKPHEQQEVPLTLKGRLQVIDGDVVHQHTVEVLQALHTDMGVGVQKVLSYLQTCLSIESDDAGVVRVDLVFPCPEGFQGRDREKDARKLLAQPVKEKKGKDGKPLPPRVLAEPRYTNEYRLVAVEKCEAGEKPNLRFRLFERYTYAVESGKEKKQTIRMAHTCVPANTFHALLQSWMRVSLDFLSKPFRGGVLRKCAEQINSYIELLAKGEKQKPSFPSISERDPTVKKATWLSALERVAKNTDGFSYQTARELYPAEYTEDDPKGKRLINVDHDWRIVMAGPTPGRFPAFTTLSNSVVVFRREYEKGRRRRYYAMIPVFEGVSPESVMGMRMNEPRHFWWQKHREEFHALKAWTDAVLPVGNTAVVIPISYSRQNSATKRLETLLENGEWQVRIASISETHLPEKHIRHSNEKRMWKQVDAGGKEGAQQVWRNPSKKLPSSRTEWWLKLSLAKVVEPVLRDNVLGIHFETDDVIRWCVMNRQKEILDTGVLEGNPILDAGLQGQARHEGEQRRYRNTKGRGSADELKRKTYEVTRSVLELLEVFNANLAFESISWVEKGGPDSTQNKKFSLWNFSALPATLRWLALREIDPAVPTVSETPDFRTEHTCPKCGACRRSGQTRENADTVRNNDSLLCRKCDFNDVISPEAKAHLVTSEGVDRAEALRK</sequence>
<dbReference type="EMBL" id="PCVG01000033">
    <property type="protein sequence ID" value="PIQ68694.1"/>
    <property type="molecule type" value="Genomic_DNA"/>
</dbReference>
<evidence type="ECO:0000313" key="2">
    <source>
        <dbReference type="Proteomes" id="UP000229342"/>
    </source>
</evidence>
<evidence type="ECO:0000313" key="1">
    <source>
        <dbReference type="EMBL" id="PIQ68694.1"/>
    </source>
</evidence>
<gene>
    <name evidence="1" type="ORF">COV91_02680</name>
</gene>
<organism evidence="1 2">
    <name type="scientific">Candidatus Taylorbacteria bacterium CG11_big_fil_rev_8_21_14_0_20_46_11</name>
    <dbReference type="NCBI Taxonomy" id="1975025"/>
    <lineage>
        <taxon>Bacteria</taxon>
        <taxon>Candidatus Tayloriibacteriota</taxon>
    </lineage>
</organism>
<dbReference type="Proteomes" id="UP000229342">
    <property type="component" value="Unassembled WGS sequence"/>
</dbReference>
<dbReference type="AlphaFoldDB" id="A0A2H0KE65"/>
<name>A0A2H0KE65_9BACT</name>
<protein>
    <recommendedName>
        <fullName evidence="3">Transposase</fullName>
    </recommendedName>
</protein>
<reference evidence="1 2" key="1">
    <citation type="submission" date="2017-09" db="EMBL/GenBank/DDBJ databases">
        <title>Depth-based differentiation of microbial function through sediment-hosted aquifers and enrichment of novel symbionts in the deep terrestrial subsurface.</title>
        <authorList>
            <person name="Probst A.J."/>
            <person name="Ladd B."/>
            <person name="Jarett J.K."/>
            <person name="Geller-Mcgrath D.E."/>
            <person name="Sieber C.M."/>
            <person name="Emerson J.B."/>
            <person name="Anantharaman K."/>
            <person name="Thomas B.C."/>
            <person name="Malmstrom R."/>
            <person name="Stieglmeier M."/>
            <person name="Klingl A."/>
            <person name="Woyke T."/>
            <person name="Ryan C.M."/>
            <person name="Banfield J.F."/>
        </authorList>
    </citation>
    <scope>NUCLEOTIDE SEQUENCE [LARGE SCALE GENOMIC DNA]</scope>
    <source>
        <strain evidence="1">CG11_big_fil_rev_8_21_14_0_20_46_11</strain>
    </source>
</reference>
<proteinExistence type="predicted"/>
<evidence type="ECO:0008006" key="3">
    <source>
        <dbReference type="Google" id="ProtNLM"/>
    </source>
</evidence>
<accession>A0A2H0KE65</accession>